<evidence type="ECO:0000313" key="1">
    <source>
        <dbReference type="EMBL" id="MDT1061496.1"/>
    </source>
</evidence>
<gene>
    <name evidence="1" type="ORF">RM190_06460</name>
</gene>
<keyword evidence="2" id="KW-1185">Reference proteome</keyword>
<protein>
    <submittedName>
        <fullName evidence="1">Uncharacterized protein</fullName>
    </submittedName>
</protein>
<sequence length="46" mass="5089">MFFLPFIKGEPSRLSSDDTASHFRLALVPKRGEHRTGSEATPLKCG</sequence>
<evidence type="ECO:0000313" key="2">
    <source>
        <dbReference type="Proteomes" id="UP001251085"/>
    </source>
</evidence>
<name>A0ABU3EBA0_9RHOB</name>
<dbReference type="RefSeq" id="WP_311758594.1">
    <property type="nucleotide sequence ID" value="NZ_JAVRQI010000004.1"/>
</dbReference>
<dbReference type="Proteomes" id="UP001251085">
    <property type="component" value="Unassembled WGS sequence"/>
</dbReference>
<organism evidence="1 2">
    <name type="scientific">Paracoccus broussonetiae</name>
    <dbReference type="NCBI Taxonomy" id="3075834"/>
    <lineage>
        <taxon>Bacteria</taxon>
        <taxon>Pseudomonadati</taxon>
        <taxon>Pseudomonadota</taxon>
        <taxon>Alphaproteobacteria</taxon>
        <taxon>Rhodobacterales</taxon>
        <taxon>Paracoccaceae</taxon>
        <taxon>Paracoccus</taxon>
    </lineage>
</organism>
<reference evidence="2" key="1">
    <citation type="submission" date="2023-07" db="EMBL/GenBank/DDBJ databases">
        <title>Characterization of two Paracoccaceae strains isolated from Phycosphere and proposal of Xinfangfangia lacusdiani sp. nov.</title>
        <authorList>
            <person name="Deng Y."/>
            <person name="Zhang Y.Q."/>
        </authorList>
    </citation>
    <scope>NUCLEOTIDE SEQUENCE [LARGE SCALE GENOMIC DNA]</scope>
    <source>
        <strain evidence="2">CPCC 101403</strain>
    </source>
</reference>
<proteinExistence type="predicted"/>
<accession>A0ABU3EBA0</accession>
<dbReference type="EMBL" id="JAVRQI010000004">
    <property type="protein sequence ID" value="MDT1061496.1"/>
    <property type="molecule type" value="Genomic_DNA"/>
</dbReference>
<comment type="caution">
    <text evidence="1">The sequence shown here is derived from an EMBL/GenBank/DDBJ whole genome shotgun (WGS) entry which is preliminary data.</text>
</comment>